<accession>A0A7J6LVX5</accession>
<evidence type="ECO:0000313" key="3">
    <source>
        <dbReference type="Proteomes" id="UP000591131"/>
    </source>
</evidence>
<dbReference type="AlphaFoldDB" id="A0A7J6LVX5"/>
<evidence type="ECO:0000256" key="1">
    <source>
        <dbReference type="SAM" id="MobiDB-lite"/>
    </source>
</evidence>
<dbReference type="EMBL" id="JAAPAO010000318">
    <property type="protein sequence ID" value="KAF4663397.1"/>
    <property type="molecule type" value="Genomic_DNA"/>
</dbReference>
<feature type="region of interest" description="Disordered" evidence="1">
    <location>
        <begin position="138"/>
        <end position="177"/>
    </location>
</feature>
<name>A0A7J6LVX5_PERCH</name>
<feature type="compositionally biased region" description="Low complexity" evidence="1">
    <location>
        <begin position="166"/>
        <end position="177"/>
    </location>
</feature>
<gene>
    <name evidence="2" type="ORF">FOL47_005754</name>
</gene>
<protein>
    <submittedName>
        <fullName evidence="2">Uncharacterized protein</fullName>
    </submittedName>
</protein>
<proteinExistence type="predicted"/>
<comment type="caution">
    <text evidence="2">The sequence shown here is derived from an EMBL/GenBank/DDBJ whole genome shotgun (WGS) entry which is preliminary data.</text>
</comment>
<organism evidence="2 3">
    <name type="scientific">Perkinsus chesapeaki</name>
    <name type="common">Clam parasite</name>
    <name type="synonym">Perkinsus andrewsi</name>
    <dbReference type="NCBI Taxonomy" id="330153"/>
    <lineage>
        <taxon>Eukaryota</taxon>
        <taxon>Sar</taxon>
        <taxon>Alveolata</taxon>
        <taxon>Perkinsozoa</taxon>
        <taxon>Perkinsea</taxon>
        <taxon>Perkinsida</taxon>
        <taxon>Perkinsidae</taxon>
        <taxon>Perkinsus</taxon>
    </lineage>
</organism>
<evidence type="ECO:0000313" key="2">
    <source>
        <dbReference type="EMBL" id="KAF4663397.1"/>
    </source>
</evidence>
<sequence>MAAATAAAGGVPTKKGAEKRWRCKFAGGCDKYRQNGTRYCVKHGGSQACSFPGCTATSRKGGQGRCELMMAKSSLSFRLAMHPCISSGCHTAARGRTGYCYRHRKGMEDFNKDTYFNDTMYYLPDDCLVTRLLQDIGDQSGSYPPSEPSTDASSTSDLSPAESTLPSFSPSQSSSSQFSYPGFAMPIIYHL</sequence>
<feature type="compositionally biased region" description="Polar residues" evidence="1">
    <location>
        <begin position="138"/>
        <end position="165"/>
    </location>
</feature>
<reference evidence="2 3" key="1">
    <citation type="submission" date="2020-04" db="EMBL/GenBank/DDBJ databases">
        <title>Perkinsus chesapeaki whole genome sequence.</title>
        <authorList>
            <person name="Bogema D.R."/>
        </authorList>
    </citation>
    <scope>NUCLEOTIDE SEQUENCE [LARGE SCALE GENOMIC DNA]</scope>
    <source>
        <strain evidence="2">ATCC PRA-425</strain>
    </source>
</reference>
<dbReference type="OrthoDB" id="10529334at2759"/>
<dbReference type="Proteomes" id="UP000591131">
    <property type="component" value="Unassembled WGS sequence"/>
</dbReference>
<keyword evidence="3" id="KW-1185">Reference proteome</keyword>